<dbReference type="GO" id="GO:0005524">
    <property type="term" value="F:ATP binding"/>
    <property type="evidence" value="ECO:0007669"/>
    <property type="project" value="UniProtKB-UniRule"/>
</dbReference>
<dbReference type="EMBL" id="PVSR01000060">
    <property type="protein sequence ID" value="PRW61761.1"/>
    <property type="molecule type" value="Genomic_DNA"/>
</dbReference>
<dbReference type="SUPFAM" id="SSF53623">
    <property type="entry name" value="MurD-like peptide ligases, catalytic domain"/>
    <property type="match status" value="1"/>
</dbReference>
<dbReference type="InterPro" id="IPR013221">
    <property type="entry name" value="Mur_ligase_cen"/>
</dbReference>
<evidence type="ECO:0000259" key="3">
    <source>
        <dbReference type="Pfam" id="PF08245"/>
    </source>
</evidence>
<comment type="function">
    <text evidence="1">The lipid II isoglutaminyl synthase complex catalyzes the formation of alpha-D-isoglutamine in the cell wall lipid II stem peptide. The MurT subunit catalyzes the ATP-dependent amidation of D-glutamate residue of lipid II, converting it to an isoglutamine residue.</text>
</comment>
<organism evidence="5 6">
    <name type="scientific">Actinopolyspora mortivallis</name>
    <dbReference type="NCBI Taxonomy" id="33906"/>
    <lineage>
        <taxon>Bacteria</taxon>
        <taxon>Bacillati</taxon>
        <taxon>Actinomycetota</taxon>
        <taxon>Actinomycetes</taxon>
        <taxon>Actinopolysporales</taxon>
        <taxon>Actinopolysporaceae</taxon>
        <taxon>Actinopolyspora</taxon>
    </lineage>
</organism>
<dbReference type="GO" id="GO:0009252">
    <property type="term" value="P:peptidoglycan biosynthetic process"/>
    <property type="evidence" value="ECO:0007669"/>
    <property type="project" value="UniProtKB-UniRule"/>
</dbReference>
<comment type="catalytic activity">
    <reaction evidence="1">
        <text>beta-D-GlcNAc-(1-&gt;4)-Mur2Ac(oyl-L-Ala-gamma-D-Glu-L-Lys-D-Ala-D-Ala)-di-trans,octa-cis-undecaprenyl diphosphate + L-glutamine + ATP + H2O = beta-D-GlcNAc-(1-&gt;4)-Mur2Ac(oyl-L-Ala-D-isoglutaminyl-L-Lys-D-Ala-D-Ala)-di-trans,octa-cis-undecaprenyl diphosphate + L-glutamate + ADP + phosphate + H(+)</text>
        <dbReference type="Rhea" id="RHEA:57928"/>
        <dbReference type="ChEBI" id="CHEBI:15377"/>
        <dbReference type="ChEBI" id="CHEBI:15378"/>
        <dbReference type="ChEBI" id="CHEBI:29985"/>
        <dbReference type="ChEBI" id="CHEBI:30616"/>
        <dbReference type="ChEBI" id="CHEBI:43474"/>
        <dbReference type="ChEBI" id="CHEBI:58359"/>
        <dbReference type="ChEBI" id="CHEBI:60033"/>
        <dbReference type="ChEBI" id="CHEBI:62233"/>
        <dbReference type="ChEBI" id="CHEBI:456216"/>
        <dbReference type="EC" id="6.3.5.13"/>
    </reaction>
</comment>
<dbReference type="Pfam" id="PF08245">
    <property type="entry name" value="Mur_ligase_M"/>
    <property type="match status" value="1"/>
</dbReference>
<evidence type="ECO:0000313" key="6">
    <source>
        <dbReference type="Proteomes" id="UP000239352"/>
    </source>
</evidence>
<keyword evidence="1" id="KW-0547">Nucleotide-binding</keyword>
<name>A0A2T0GRP2_ACTMO</name>
<keyword evidence="1" id="KW-0133">Cell shape</keyword>
<keyword evidence="1" id="KW-0573">Peptidoglycan synthesis</keyword>
<dbReference type="InterPro" id="IPR043703">
    <property type="entry name" value="Lipid_II_synth_MurT"/>
</dbReference>
<feature type="binding site" evidence="1">
    <location>
        <position position="257"/>
    </location>
    <ligand>
        <name>Zn(2+)</name>
        <dbReference type="ChEBI" id="CHEBI:29105"/>
    </ligand>
</feature>
<evidence type="ECO:0000256" key="2">
    <source>
        <dbReference type="SAM" id="MobiDB-lite"/>
    </source>
</evidence>
<feature type="active site" evidence="1">
    <location>
        <position position="375"/>
    </location>
</feature>
<dbReference type="PANTHER" id="PTHR23135:SF7">
    <property type="entry name" value="LIPID II ISOGLUTAMINYL SYNTHASE (GLUTAMINE-HYDROLYZING) SUBUNIT MURT"/>
    <property type="match status" value="1"/>
</dbReference>
<comment type="catalytic activity">
    <reaction evidence="1">
        <text>beta-D-GlcNAc-(1-&gt;4)-Mur2Ac(oyl-L-Ala-gamma-D-O-P-Glu-L-Lys-D-Ala-D-Ala)-di-trans,octa-cis-undecaprenyl diphosphate + NH4(+) = beta-D-GlcNAc-(1-&gt;4)-Mur2Ac(oyl-L-Ala-D-isoglutaminyl-L-Lys-D-Ala-D-Ala)-di-trans,octa-cis-undecaprenyl diphosphate + phosphate + H(+)</text>
        <dbReference type="Rhea" id="RHEA:57932"/>
        <dbReference type="ChEBI" id="CHEBI:15378"/>
        <dbReference type="ChEBI" id="CHEBI:28938"/>
        <dbReference type="ChEBI" id="CHEBI:43474"/>
        <dbReference type="ChEBI" id="CHEBI:62233"/>
        <dbReference type="ChEBI" id="CHEBI:143132"/>
    </reaction>
</comment>
<keyword evidence="1" id="KW-0479">Metal-binding</keyword>
<keyword evidence="1 5" id="KW-0436">Ligase</keyword>
<dbReference type="GO" id="GO:0016881">
    <property type="term" value="F:acid-amino acid ligase activity"/>
    <property type="evidence" value="ECO:0007669"/>
    <property type="project" value="InterPro"/>
</dbReference>
<dbReference type="InterPro" id="IPR036565">
    <property type="entry name" value="Mur-like_cat_sf"/>
</dbReference>
<dbReference type="InParanoid" id="A0A2T0GRP2"/>
<dbReference type="Proteomes" id="UP000239352">
    <property type="component" value="Unassembled WGS sequence"/>
</dbReference>
<sequence>MTNTTRQDTRAGQHRRDESCSPARPSRWRLVPPGGFPTEHDSPLRRVRTALAVAAGRLATGASRKLRLGSGGIIGGRVALALQPDLLDELVAGKHVVVVTGTNGKTTTTHMVAEALRAGGRSVSNATGANMLDGHVAALMGDPGADRAALEVDELHLAQVTERFAPTAILLLNLSRDQLDRVGEIRTVEASLRAALSRAPRTRVVANADDPNIVSAAADHPEVTWVSGGCRWKHDALNCPRCGAFLHREDTDWYCTCGLRRPHPDWTVGTTELIGPDGLREELSLPLPGQVNRVNATFAVAAASVLGIPVRQAVDRVRALRQAHGRYEQVLLAGHSVRLLLAKNPASWLEMLDLVAENERPLVLVVNSREADGYDVSWLWDIDFERLAGRTVVVAGERALDLAVRLRYAEVPCEVASAGVSQALRWASSHGGNDEPVEVIANYTAFRDLFSKRQRP</sequence>
<keyword evidence="6" id="KW-1185">Reference proteome</keyword>
<dbReference type="STRING" id="1050202.GCA_000384035_01754"/>
<evidence type="ECO:0000259" key="4">
    <source>
        <dbReference type="Pfam" id="PF08353"/>
    </source>
</evidence>
<accession>A0A2T0GRP2</accession>
<evidence type="ECO:0000256" key="1">
    <source>
        <dbReference type="HAMAP-Rule" id="MF_02214"/>
    </source>
</evidence>
<feature type="binding site" evidence="1">
    <location>
        <position position="255"/>
    </location>
    <ligand>
        <name>Zn(2+)</name>
        <dbReference type="ChEBI" id="CHEBI:29105"/>
    </ligand>
</feature>
<dbReference type="InterPro" id="IPR013564">
    <property type="entry name" value="MurT_C"/>
</dbReference>
<dbReference type="GO" id="GO:0008270">
    <property type="term" value="F:zinc ion binding"/>
    <property type="evidence" value="ECO:0007669"/>
    <property type="project" value="UniProtKB-UniRule"/>
</dbReference>
<keyword evidence="1" id="KW-0067">ATP-binding</keyword>
<dbReference type="GO" id="GO:0071555">
    <property type="term" value="P:cell wall organization"/>
    <property type="evidence" value="ECO:0007669"/>
    <property type="project" value="UniProtKB-KW"/>
</dbReference>
<dbReference type="EC" id="6.3.5.13" evidence="1"/>
<feature type="binding site" evidence="1">
    <location>
        <position position="242"/>
    </location>
    <ligand>
        <name>Zn(2+)</name>
        <dbReference type="ChEBI" id="CHEBI:29105"/>
    </ligand>
</feature>
<feature type="compositionally biased region" description="Basic and acidic residues" evidence="2">
    <location>
        <begin position="7"/>
        <end position="19"/>
    </location>
</feature>
<comment type="subunit">
    <text evidence="1">Forms a heterodimer with GatD.</text>
</comment>
<dbReference type="Pfam" id="PF08353">
    <property type="entry name" value="MurT_C"/>
    <property type="match status" value="1"/>
</dbReference>
<protein>
    <recommendedName>
        <fullName evidence="1">Lipid II isoglutaminyl synthase (glutamine-hydrolyzing) subunit MurT</fullName>
        <ecNumber evidence="1">6.3.5.13</ecNumber>
    </recommendedName>
</protein>
<dbReference type="HAMAP" id="MF_02214">
    <property type="entry name" value="Lipid_II_synth_MurT"/>
    <property type="match status" value="1"/>
</dbReference>
<comment type="caution">
    <text evidence="5">The sequence shown here is derived from an EMBL/GenBank/DDBJ whole genome shotgun (WGS) entry which is preliminary data.</text>
</comment>
<proteinExistence type="inferred from homology"/>
<dbReference type="PANTHER" id="PTHR23135">
    <property type="entry name" value="MUR LIGASE FAMILY MEMBER"/>
    <property type="match status" value="1"/>
</dbReference>
<dbReference type="GO" id="GO:0008360">
    <property type="term" value="P:regulation of cell shape"/>
    <property type="evidence" value="ECO:0007669"/>
    <property type="project" value="UniProtKB-KW"/>
</dbReference>
<keyword evidence="1" id="KW-0862">Zinc</keyword>
<comment type="pathway">
    <text evidence="1">Cell wall biogenesis; peptidoglycan biosynthesis.</text>
</comment>
<feature type="domain" description="Mur ligase central" evidence="3">
    <location>
        <begin position="99"/>
        <end position="303"/>
    </location>
</feature>
<comment type="catalytic activity">
    <reaction evidence="1">
        <text>beta-D-GlcNAc-(1-&gt;4)-Mur2Ac(oyl-L-Ala-gamma-D-Glu-L-Lys-D-Ala-D-Ala)-di-trans,octa-cis-undecaprenyl diphosphate + ATP = beta-D-GlcNAc-(1-&gt;4)-Mur2Ac(oyl-L-Ala-gamma-D-O-P-Glu-L-Lys-D-Ala-D-Ala)-di-trans,octa-cis-undecaprenyl diphosphate + ADP</text>
        <dbReference type="Rhea" id="RHEA:59488"/>
        <dbReference type="ChEBI" id="CHEBI:30616"/>
        <dbReference type="ChEBI" id="CHEBI:60033"/>
        <dbReference type="ChEBI" id="CHEBI:143132"/>
        <dbReference type="ChEBI" id="CHEBI:456216"/>
    </reaction>
</comment>
<dbReference type="Gene3D" id="3.40.1190.10">
    <property type="entry name" value="Mur-like, catalytic domain"/>
    <property type="match status" value="1"/>
</dbReference>
<feature type="domain" description="Lipid II isoglutaminyl synthase (glutamine-hydrolyzing) subunit MurT C-terminal" evidence="4">
    <location>
        <begin position="341"/>
        <end position="446"/>
    </location>
</feature>
<evidence type="ECO:0000313" key="5">
    <source>
        <dbReference type="EMBL" id="PRW61761.1"/>
    </source>
</evidence>
<feature type="binding site" evidence="1">
    <location>
        <position position="239"/>
    </location>
    <ligand>
        <name>Zn(2+)</name>
        <dbReference type="ChEBI" id="CHEBI:29105"/>
    </ligand>
</feature>
<dbReference type="AlphaFoldDB" id="A0A2T0GRP2"/>
<dbReference type="RefSeq" id="WP_106115293.1">
    <property type="nucleotide sequence ID" value="NZ_PVSR01000060.1"/>
</dbReference>
<gene>
    <name evidence="1" type="primary">murT</name>
    <name evidence="5" type="ORF">CEP50_19045</name>
</gene>
<feature type="region of interest" description="Disordered" evidence="2">
    <location>
        <begin position="1"/>
        <end position="42"/>
    </location>
</feature>
<dbReference type="UniPathway" id="UPA00219"/>
<reference evidence="5 6" key="1">
    <citation type="submission" date="2018-03" db="EMBL/GenBank/DDBJ databases">
        <title>Actinopolyspora mortivallis from Sahara, screening for active biomolecules.</title>
        <authorList>
            <person name="Selama O."/>
            <person name="Wellington E.M.H."/>
            <person name="Hacene H."/>
        </authorList>
    </citation>
    <scope>NUCLEOTIDE SEQUENCE [LARGE SCALE GENOMIC DNA]</scope>
    <source>
        <strain evidence="5 6">M5A</strain>
    </source>
</reference>
<dbReference type="GO" id="GO:0140282">
    <property type="term" value="F:carbon-nitrogen ligase activity on lipid II"/>
    <property type="evidence" value="ECO:0007669"/>
    <property type="project" value="UniProtKB-UniRule"/>
</dbReference>
<comment type="similarity">
    <text evidence="1">Belongs to the MurCDEF family. MurT subfamily.</text>
</comment>
<keyword evidence="1" id="KW-0961">Cell wall biogenesis/degradation</keyword>